<sequence>MATECIVPVDDPPLKTKRKSHKVKLRAGVDGTTHLASQKNTASSMEALETNGPEGSIVRKGSKRTRKSSTLNAVEPNEHNVLVAVGEETSQAPTISECHVALAGPPETQPRSQLGSAQHRNVDSSDKEISQVSVPTSSAGHSKASLNTQVTAPKCTEISEVALEVYSEGNSDQSSDEGETEENRLYRVTGSVNASAASVLPLEDRLAALIHGTVKRGPRASILNEIPSSSETGSESSAEDLILDEEEDLWRQPPHKQIIALLTTRPSSTEPERTSEDEDNASAPVDMSHEVSDRPQKLPPIGGTGDHASNNLEREATERPAHDTNPVKPCEIQKRISSISPPSAPNKVDDTVPSSHFTKIPGAEYPVSIVAPINTEPAKTPILASDKGKTGRVLVSASSPVIDGAAAKTRSQLQHANDDVESIVGSHDGNEESDPIEPEPTQPSANLSQSIDPNPHHPRKCGPHNASKPPPVSQQPSRRSGRLANRLSHMETPEATLIPLTQVRHKIPSSFEDPRLWMHDDEGAAREQGLRKQGGKPGINFPRAITQHASDSGDETSPSVAREDGSPRVLISSQVKWTTLLLSEQTQPDASSIIDELRTSSQGSSAKLAPRGDEPSPSSGKNKTPVPTRRRIGRGGKGKGIAQPLFFPGSSQLPPVPSPSGTGSENESQTAASVLAKKTPSSRKANIQK</sequence>
<comment type="caution">
    <text evidence="1">The sequence shown here is derived from an EMBL/GenBank/DDBJ whole genome shotgun (WGS) entry which is preliminary data.</text>
</comment>
<accession>A0ACC0U421</accession>
<reference evidence="1" key="1">
    <citation type="submission" date="2021-03" db="EMBL/GenBank/DDBJ databases">
        <title>Evolutionary priming and transition to the ectomycorrhizal habit in an iconic lineage of mushroom-forming fungi: is preadaptation a requirement?</title>
        <authorList>
            <consortium name="DOE Joint Genome Institute"/>
            <person name="Looney B.P."/>
            <person name="Miyauchi S."/>
            <person name="Morin E."/>
            <person name="Drula E."/>
            <person name="Courty P.E."/>
            <person name="Chicoki N."/>
            <person name="Fauchery L."/>
            <person name="Kohler A."/>
            <person name="Kuo A."/>
            <person name="LaButti K."/>
            <person name="Pangilinan J."/>
            <person name="Lipzen A."/>
            <person name="Riley R."/>
            <person name="Andreopoulos W."/>
            <person name="He G."/>
            <person name="Johnson J."/>
            <person name="Barry K.W."/>
            <person name="Grigoriev I.V."/>
            <person name="Nagy L."/>
            <person name="Hibbett D."/>
            <person name="Henrissat B."/>
            <person name="Matheny P.B."/>
            <person name="Labbe J."/>
            <person name="Martin A.F."/>
        </authorList>
    </citation>
    <scope>NUCLEOTIDE SEQUENCE</scope>
    <source>
        <strain evidence="1">BPL698</strain>
    </source>
</reference>
<protein>
    <submittedName>
        <fullName evidence="1">Uncharacterized protein</fullName>
    </submittedName>
</protein>
<dbReference type="Proteomes" id="UP001207468">
    <property type="component" value="Unassembled WGS sequence"/>
</dbReference>
<proteinExistence type="predicted"/>
<evidence type="ECO:0000313" key="2">
    <source>
        <dbReference type="Proteomes" id="UP001207468"/>
    </source>
</evidence>
<evidence type="ECO:0000313" key="1">
    <source>
        <dbReference type="EMBL" id="KAI9459080.1"/>
    </source>
</evidence>
<keyword evidence="2" id="KW-1185">Reference proteome</keyword>
<dbReference type="EMBL" id="JAGFNK010000202">
    <property type="protein sequence ID" value="KAI9459080.1"/>
    <property type="molecule type" value="Genomic_DNA"/>
</dbReference>
<name>A0ACC0U421_9AGAM</name>
<organism evidence="1 2">
    <name type="scientific">Russula earlei</name>
    <dbReference type="NCBI Taxonomy" id="71964"/>
    <lineage>
        <taxon>Eukaryota</taxon>
        <taxon>Fungi</taxon>
        <taxon>Dikarya</taxon>
        <taxon>Basidiomycota</taxon>
        <taxon>Agaricomycotina</taxon>
        <taxon>Agaricomycetes</taxon>
        <taxon>Russulales</taxon>
        <taxon>Russulaceae</taxon>
        <taxon>Russula</taxon>
    </lineage>
</organism>
<gene>
    <name evidence="1" type="ORF">F5148DRAFT_308436</name>
</gene>